<organism evidence="1 2">
    <name type="scientific">Actinotalea lenta</name>
    <dbReference type="NCBI Taxonomy" id="3064654"/>
    <lineage>
        <taxon>Bacteria</taxon>
        <taxon>Bacillati</taxon>
        <taxon>Actinomycetota</taxon>
        <taxon>Actinomycetes</taxon>
        <taxon>Micrococcales</taxon>
        <taxon>Cellulomonadaceae</taxon>
        <taxon>Actinotalea</taxon>
    </lineage>
</organism>
<name>A0ABT9DB57_9CELL</name>
<dbReference type="SUPFAM" id="SSF52540">
    <property type="entry name" value="P-loop containing nucleoside triphosphate hydrolases"/>
    <property type="match status" value="1"/>
</dbReference>
<dbReference type="RefSeq" id="WP_304601150.1">
    <property type="nucleotide sequence ID" value="NZ_JAUQYP010000001.1"/>
</dbReference>
<dbReference type="Gene3D" id="3.40.50.300">
    <property type="entry name" value="P-loop containing nucleotide triphosphate hydrolases"/>
    <property type="match status" value="1"/>
</dbReference>
<dbReference type="InterPro" id="IPR027417">
    <property type="entry name" value="P-loop_NTPase"/>
</dbReference>
<proteinExistence type="predicted"/>
<keyword evidence="2" id="KW-1185">Reference proteome</keyword>
<dbReference type="Proteomes" id="UP001232536">
    <property type="component" value="Unassembled WGS sequence"/>
</dbReference>
<sequence>MGAVTGSAHPGGRAVAGRAAVAQAVLARAEERTGTRRQPWGSGTVVQQREVRSLPVDPALDGLLPRGLERGATVTVAGSTSLLLAMLAQASAEGAWVAVVGLPSVGLLAAHQTGLSLERLVLVPDAGPDGPRVLAALADGVDAVVAGDVALTDADRRRLSARARERSTVLVTTRPWPGASVVLTVESSRWSGVGRGEGLLRERVLTVSSDGRGAAGLRRRTEITLPVGAGGATHRAAVARVGEGRGTSLLGRRAG</sequence>
<reference evidence="1 2" key="1">
    <citation type="submission" date="2023-07" db="EMBL/GenBank/DDBJ databases">
        <title>Description of novel actinomycetes strains, isolated from tidal flat sediment.</title>
        <authorList>
            <person name="Lu C."/>
        </authorList>
    </citation>
    <scope>NUCLEOTIDE SEQUENCE [LARGE SCALE GENOMIC DNA]</scope>
    <source>
        <strain evidence="1 2">SYSU T00b441</strain>
    </source>
</reference>
<dbReference type="EMBL" id="JAUQYP010000001">
    <property type="protein sequence ID" value="MDO8107529.1"/>
    <property type="molecule type" value="Genomic_DNA"/>
</dbReference>
<protein>
    <recommendedName>
        <fullName evidence="3">Recombinase A</fullName>
    </recommendedName>
</protein>
<evidence type="ECO:0000313" key="1">
    <source>
        <dbReference type="EMBL" id="MDO8107529.1"/>
    </source>
</evidence>
<comment type="caution">
    <text evidence="1">The sequence shown here is derived from an EMBL/GenBank/DDBJ whole genome shotgun (WGS) entry which is preliminary data.</text>
</comment>
<accession>A0ABT9DB57</accession>
<gene>
    <name evidence="1" type="ORF">Q6348_10015</name>
</gene>
<evidence type="ECO:0000313" key="2">
    <source>
        <dbReference type="Proteomes" id="UP001232536"/>
    </source>
</evidence>
<evidence type="ECO:0008006" key="3">
    <source>
        <dbReference type="Google" id="ProtNLM"/>
    </source>
</evidence>